<feature type="transmembrane region" description="Helical" evidence="1">
    <location>
        <begin position="12"/>
        <end position="32"/>
    </location>
</feature>
<name>A0A9X2VF24_9PSEU</name>
<organism evidence="2 3">
    <name type="scientific">Umezawaea endophytica</name>
    <dbReference type="NCBI Taxonomy" id="1654476"/>
    <lineage>
        <taxon>Bacteria</taxon>
        <taxon>Bacillati</taxon>
        <taxon>Actinomycetota</taxon>
        <taxon>Actinomycetes</taxon>
        <taxon>Pseudonocardiales</taxon>
        <taxon>Pseudonocardiaceae</taxon>
        <taxon>Umezawaea</taxon>
    </lineage>
</organism>
<gene>
    <name evidence="2" type="ORF">NZH93_01105</name>
</gene>
<dbReference type="RefSeq" id="WP_259620953.1">
    <property type="nucleotide sequence ID" value="NZ_JANYMP010000001.1"/>
</dbReference>
<accession>A0A9X2VF24</accession>
<feature type="transmembrane region" description="Helical" evidence="1">
    <location>
        <begin position="38"/>
        <end position="59"/>
    </location>
</feature>
<evidence type="ECO:0000313" key="3">
    <source>
        <dbReference type="Proteomes" id="UP001141259"/>
    </source>
</evidence>
<keyword evidence="1" id="KW-0812">Transmembrane</keyword>
<keyword evidence="1" id="KW-1133">Transmembrane helix</keyword>
<evidence type="ECO:0000313" key="2">
    <source>
        <dbReference type="EMBL" id="MCS7475436.1"/>
    </source>
</evidence>
<comment type="caution">
    <text evidence="2">The sequence shown here is derived from an EMBL/GenBank/DDBJ whole genome shotgun (WGS) entry which is preliminary data.</text>
</comment>
<sequence length="157" mass="16206">METIVLGSSSRGLGVVVAFAVLVAVCGVFSLTGAAFGVVGGIVLIALAVVGLTVGLVGLRKPKPLPRNAYLFRGGVVLGHDGVLDPYAWPDLELTESRVRASNARPDHPERWTTLVRVGTPGGEADFIVPSGRVKAVAALARAGGATMFGHRARVDP</sequence>
<dbReference type="EMBL" id="JANYMP010000001">
    <property type="protein sequence ID" value="MCS7475436.1"/>
    <property type="molecule type" value="Genomic_DNA"/>
</dbReference>
<proteinExistence type="predicted"/>
<keyword evidence="1" id="KW-0472">Membrane</keyword>
<protein>
    <submittedName>
        <fullName evidence="2">Uncharacterized protein</fullName>
    </submittedName>
</protein>
<reference evidence="2" key="1">
    <citation type="submission" date="2022-08" db="EMBL/GenBank/DDBJ databases">
        <authorList>
            <person name="Tistechok S."/>
            <person name="Samborskyy M."/>
            <person name="Roman I."/>
        </authorList>
    </citation>
    <scope>NUCLEOTIDE SEQUENCE</scope>
    <source>
        <strain evidence="2">DSM 103496</strain>
    </source>
</reference>
<keyword evidence="3" id="KW-1185">Reference proteome</keyword>
<dbReference type="Proteomes" id="UP001141259">
    <property type="component" value="Unassembled WGS sequence"/>
</dbReference>
<evidence type="ECO:0000256" key="1">
    <source>
        <dbReference type="SAM" id="Phobius"/>
    </source>
</evidence>
<dbReference type="AlphaFoldDB" id="A0A9X2VF24"/>